<keyword evidence="3" id="KW-1185">Reference proteome</keyword>
<dbReference type="InterPro" id="IPR000219">
    <property type="entry name" value="DH_dom"/>
</dbReference>
<dbReference type="OrthoDB" id="6152532at2759"/>
<dbReference type="GO" id="GO:0005085">
    <property type="term" value="F:guanyl-nucleotide exchange factor activity"/>
    <property type="evidence" value="ECO:0007669"/>
    <property type="project" value="InterPro"/>
</dbReference>
<accession>A0A0A1UB18</accession>
<dbReference type="Pfam" id="PF00621">
    <property type="entry name" value="RhoGEF"/>
    <property type="match status" value="1"/>
</dbReference>
<dbReference type="KEGG" id="eiv:EIN_123830"/>
<dbReference type="AlphaFoldDB" id="A0A0A1UB18"/>
<gene>
    <name evidence="2" type="ORF">EIN_123830</name>
</gene>
<dbReference type="EMBL" id="KB206380">
    <property type="protein sequence ID" value="ELP92352.1"/>
    <property type="molecule type" value="Genomic_DNA"/>
</dbReference>
<protein>
    <recommendedName>
        <fullName evidence="1">DH domain-containing protein</fullName>
    </recommendedName>
</protein>
<dbReference type="VEuPathDB" id="AmoebaDB:EIN_123830"/>
<dbReference type="RefSeq" id="XP_004259123.1">
    <property type="nucleotide sequence ID" value="XM_004259075.1"/>
</dbReference>
<dbReference type="PROSITE" id="PS50010">
    <property type="entry name" value="DH_2"/>
    <property type="match status" value="1"/>
</dbReference>
<evidence type="ECO:0000313" key="3">
    <source>
        <dbReference type="Proteomes" id="UP000014680"/>
    </source>
</evidence>
<name>A0A0A1UB18_ENTIV</name>
<feature type="domain" description="DH" evidence="1">
    <location>
        <begin position="95"/>
        <end position="142"/>
    </location>
</feature>
<proteinExistence type="predicted"/>
<evidence type="ECO:0000313" key="2">
    <source>
        <dbReference type="EMBL" id="ELP92352.1"/>
    </source>
</evidence>
<dbReference type="SUPFAM" id="SSF48065">
    <property type="entry name" value="DBL homology domain (DH-domain)"/>
    <property type="match status" value="1"/>
</dbReference>
<evidence type="ECO:0000259" key="1">
    <source>
        <dbReference type="PROSITE" id="PS50010"/>
    </source>
</evidence>
<reference evidence="2 3" key="1">
    <citation type="submission" date="2012-10" db="EMBL/GenBank/DDBJ databases">
        <authorList>
            <person name="Zafar N."/>
            <person name="Inman J."/>
            <person name="Hall N."/>
            <person name="Lorenzi H."/>
            <person name="Caler E."/>
        </authorList>
    </citation>
    <scope>NUCLEOTIDE SEQUENCE [LARGE SCALE GENOMIC DNA]</scope>
    <source>
        <strain evidence="2 3">IP1</strain>
    </source>
</reference>
<dbReference type="Proteomes" id="UP000014680">
    <property type="component" value="Unassembled WGS sequence"/>
</dbReference>
<sequence>MEKHPEIFKHRHITVVQFLQRKHNGFLKKLILANTEKKVSFILKALEEFTLFMADKEMKNMYVKFIGAMDGWLKTLEKHNPWPRKNRELSIVAGLLLLPMQRLPRYELLLMDLIKSPQLQGNIDVKRALDSSKEMANHVNSKTKKMTCKTKK</sequence>
<organism evidence="2 3">
    <name type="scientific">Entamoeba invadens IP1</name>
    <dbReference type="NCBI Taxonomy" id="370355"/>
    <lineage>
        <taxon>Eukaryota</taxon>
        <taxon>Amoebozoa</taxon>
        <taxon>Evosea</taxon>
        <taxon>Archamoebae</taxon>
        <taxon>Mastigamoebida</taxon>
        <taxon>Entamoebidae</taxon>
        <taxon>Entamoeba</taxon>
    </lineage>
</organism>
<dbReference type="InterPro" id="IPR035899">
    <property type="entry name" value="DBL_dom_sf"/>
</dbReference>
<dbReference type="Gene3D" id="1.20.900.10">
    <property type="entry name" value="Dbl homology (DH) domain"/>
    <property type="match status" value="1"/>
</dbReference>
<dbReference type="GeneID" id="14891315"/>